<dbReference type="KEGG" id="amr:AM1_2772"/>
<sequence length="49" mass="5720">MDAESSRKLIEWVESNNVSQDAMRAVLKKYFNENKDVIWEDALADYALL</sequence>
<dbReference type="Proteomes" id="UP000000268">
    <property type="component" value="Chromosome"/>
</dbReference>
<evidence type="ECO:0000313" key="2">
    <source>
        <dbReference type="Proteomes" id="UP000000268"/>
    </source>
</evidence>
<reference evidence="1 2" key="1">
    <citation type="journal article" date="2008" name="Proc. Natl. Acad. Sci. U.S.A.">
        <title>Niche adaptation and genome expansion in the chlorophyll d-producing cyanobacterium Acaryochloris marina.</title>
        <authorList>
            <person name="Swingley W.D."/>
            <person name="Chen M."/>
            <person name="Cheung P.C."/>
            <person name="Conrad A.L."/>
            <person name="Dejesa L.C."/>
            <person name="Hao J."/>
            <person name="Honchak B.M."/>
            <person name="Karbach L.E."/>
            <person name="Kurdoglu A."/>
            <person name="Lahiri S."/>
            <person name="Mastrian S.D."/>
            <person name="Miyashita H."/>
            <person name="Page L."/>
            <person name="Ramakrishna P."/>
            <person name="Satoh S."/>
            <person name="Sattley W.M."/>
            <person name="Shimada Y."/>
            <person name="Taylor H.L."/>
            <person name="Tomo T."/>
            <person name="Tsuchiya T."/>
            <person name="Wang Z.T."/>
            <person name="Raymond J."/>
            <person name="Mimuro M."/>
            <person name="Blankenship R.E."/>
            <person name="Touchman J.W."/>
        </authorList>
    </citation>
    <scope>NUCLEOTIDE SEQUENCE [LARGE SCALE GENOMIC DNA]</scope>
    <source>
        <strain evidence="2">MBIC 11017</strain>
    </source>
</reference>
<organism evidence="1 2">
    <name type="scientific">Acaryochloris marina (strain MBIC 11017)</name>
    <dbReference type="NCBI Taxonomy" id="329726"/>
    <lineage>
        <taxon>Bacteria</taxon>
        <taxon>Bacillati</taxon>
        <taxon>Cyanobacteriota</taxon>
        <taxon>Cyanophyceae</taxon>
        <taxon>Acaryochloridales</taxon>
        <taxon>Acaryochloridaceae</taxon>
        <taxon>Acaryochloris</taxon>
    </lineage>
</organism>
<keyword evidence="2" id="KW-1185">Reference proteome</keyword>
<accession>B0C991</accession>
<protein>
    <submittedName>
        <fullName evidence="1">Uncharacterized protein</fullName>
    </submittedName>
</protein>
<evidence type="ECO:0000313" key="1">
    <source>
        <dbReference type="EMBL" id="ABW27772.1"/>
    </source>
</evidence>
<name>B0C991_ACAM1</name>
<dbReference type="HOGENOM" id="CLU_3131071_0_0_3"/>
<dbReference type="EMBL" id="CP000828">
    <property type="protein sequence ID" value="ABW27772.1"/>
    <property type="molecule type" value="Genomic_DNA"/>
</dbReference>
<proteinExistence type="predicted"/>
<dbReference type="AlphaFoldDB" id="B0C991"/>
<gene>
    <name evidence="1" type="ordered locus">AM1_2772</name>
</gene>